<dbReference type="AlphaFoldDB" id="A0A3M8CSB1"/>
<dbReference type="EMBL" id="RHHT01000028">
    <property type="protein sequence ID" value="RNB77735.1"/>
    <property type="molecule type" value="Genomic_DNA"/>
</dbReference>
<accession>A0A3M8CSB1</accession>
<reference evidence="2 3" key="1">
    <citation type="submission" date="2018-10" db="EMBL/GenBank/DDBJ databases">
        <title>Phylogenomics of Brevibacillus.</title>
        <authorList>
            <person name="Dunlap C."/>
        </authorList>
    </citation>
    <scope>NUCLEOTIDE SEQUENCE [LARGE SCALE GENOMIC DNA]</scope>
    <source>
        <strain evidence="2 3">JCM 15085</strain>
    </source>
</reference>
<evidence type="ECO:0000313" key="2">
    <source>
        <dbReference type="EMBL" id="RNB77735.1"/>
    </source>
</evidence>
<organism evidence="2 3">
    <name type="scientific">Brevibacillus panacihumi</name>
    <dbReference type="NCBI Taxonomy" id="497735"/>
    <lineage>
        <taxon>Bacteria</taxon>
        <taxon>Bacillati</taxon>
        <taxon>Bacillota</taxon>
        <taxon>Bacilli</taxon>
        <taxon>Bacillales</taxon>
        <taxon>Paenibacillaceae</taxon>
        <taxon>Brevibacillus</taxon>
    </lineage>
</organism>
<gene>
    <name evidence="2" type="ORF">EDM58_13750</name>
</gene>
<keyword evidence="1" id="KW-0732">Signal</keyword>
<protein>
    <submittedName>
        <fullName evidence="2">Uncharacterized protein</fullName>
    </submittedName>
</protein>
<proteinExistence type="predicted"/>
<sequence>MPFLLALLAISLWIGGCSAKTVQDESHIQGQQQYYYQQNVVRPDGSEPNVTPYGPPVNATISSEYDRWIRPDAVSRYPGLE</sequence>
<feature type="chain" id="PRO_5018064993" evidence="1">
    <location>
        <begin position="20"/>
        <end position="81"/>
    </location>
</feature>
<evidence type="ECO:0000256" key="1">
    <source>
        <dbReference type="SAM" id="SignalP"/>
    </source>
</evidence>
<dbReference type="Proteomes" id="UP000281915">
    <property type="component" value="Unassembled WGS sequence"/>
</dbReference>
<feature type="signal peptide" evidence="1">
    <location>
        <begin position="1"/>
        <end position="19"/>
    </location>
</feature>
<evidence type="ECO:0000313" key="3">
    <source>
        <dbReference type="Proteomes" id="UP000281915"/>
    </source>
</evidence>
<name>A0A3M8CSB1_9BACL</name>
<comment type="caution">
    <text evidence="2">The sequence shown here is derived from an EMBL/GenBank/DDBJ whole genome shotgun (WGS) entry which is preliminary data.</text>
</comment>